<reference evidence="3 4" key="1">
    <citation type="submission" date="2020-10" db="EMBL/GenBank/DDBJ databases">
        <title>The Coptis chinensis genome and diversification of protoberbering-type alkaloids.</title>
        <authorList>
            <person name="Wang B."/>
            <person name="Shu S."/>
            <person name="Song C."/>
            <person name="Liu Y."/>
        </authorList>
    </citation>
    <scope>NUCLEOTIDE SEQUENCE [LARGE SCALE GENOMIC DNA]</scope>
    <source>
        <strain evidence="3">HL-2020</strain>
        <tissue evidence="3">Leaf</tissue>
    </source>
</reference>
<keyword evidence="4" id="KW-1185">Reference proteome</keyword>
<dbReference type="InterPro" id="IPR011990">
    <property type="entry name" value="TPR-like_helical_dom_sf"/>
</dbReference>
<dbReference type="Pfam" id="PF01535">
    <property type="entry name" value="PPR"/>
    <property type="match status" value="5"/>
</dbReference>
<organism evidence="3 4">
    <name type="scientific">Coptis chinensis</name>
    <dbReference type="NCBI Taxonomy" id="261450"/>
    <lineage>
        <taxon>Eukaryota</taxon>
        <taxon>Viridiplantae</taxon>
        <taxon>Streptophyta</taxon>
        <taxon>Embryophyta</taxon>
        <taxon>Tracheophyta</taxon>
        <taxon>Spermatophyta</taxon>
        <taxon>Magnoliopsida</taxon>
        <taxon>Ranunculales</taxon>
        <taxon>Ranunculaceae</taxon>
        <taxon>Coptidoideae</taxon>
        <taxon>Coptis</taxon>
    </lineage>
</organism>
<dbReference type="GO" id="GO:0003729">
    <property type="term" value="F:mRNA binding"/>
    <property type="evidence" value="ECO:0007669"/>
    <property type="project" value="TreeGrafter"/>
</dbReference>
<dbReference type="Proteomes" id="UP000631114">
    <property type="component" value="Unassembled WGS sequence"/>
</dbReference>
<feature type="repeat" description="PPR" evidence="2">
    <location>
        <begin position="551"/>
        <end position="585"/>
    </location>
</feature>
<comment type="caution">
    <text evidence="3">The sequence shown here is derived from an EMBL/GenBank/DDBJ whole genome shotgun (WGS) entry which is preliminary data.</text>
</comment>
<dbReference type="PROSITE" id="PS51375">
    <property type="entry name" value="PPR"/>
    <property type="match status" value="2"/>
</dbReference>
<protein>
    <recommendedName>
        <fullName evidence="5">Pentatricopeptide repeat-containing protein</fullName>
    </recommendedName>
</protein>
<evidence type="ECO:0000256" key="1">
    <source>
        <dbReference type="ARBA" id="ARBA00022737"/>
    </source>
</evidence>
<dbReference type="PANTHER" id="PTHR47933:SF32">
    <property type="entry name" value="OS06G0152500 PROTEIN"/>
    <property type="match status" value="1"/>
</dbReference>
<dbReference type="InterPro" id="IPR051240">
    <property type="entry name" value="Mito_RNA-Proc/Resp"/>
</dbReference>
<gene>
    <name evidence="3" type="ORF">IFM89_034263</name>
</gene>
<evidence type="ECO:0000256" key="2">
    <source>
        <dbReference type="PROSITE-ProRule" id="PRU00708"/>
    </source>
</evidence>
<sequence length="822" mass="94671">PNNNFDDDYDSKQIALSFKDWFRTTREEDALLDRTLFDILADNDDLASSELELSKLGLRLNERFVLRVLNYGRRDVLSCLKFFDWAGRQPGFYHTRVTFNAIFKILSKEKLMSLVLDFLEAYRIMQKMSHRVRFHDTLVVGYAVAGKPDIALKLFGAMRFHGTDLDPFAYHVLLNALVEQSRFEFVQVVLKQLELRGFENEVTLCLRVKNYCKQNKLREAVFYLRRLQSRGDVVNDHMVGLLVDAHCKKNKFEGAHRLMEDFWGLSRFPLGHTYGIWNRDLVQAGKLDGVMDFLQSKKSTEGYVPEVFRYNVLVFRLLRENRLHDVCHLLVEMMEGRISPDKVTMNAAMCFFCKAGMVDVTLDLYHSRSDFGLSLNNLANNYLINTLCGDGSVDDAYRVLQDSIKLGYFPGRRTSSILADALCREGKLDKMKELFVMSLELNVMLSDDVCVKFISALCKARRVEEGYMVHVELKRLGKVTHWYTYFELIGGFNRANRGDMAARLLIEMQENGHRPTRKLYRAVICCICAMVNPENQFFKLLEMQLSHQEPTCQLYNLFIDGAGHAKKPDLAREVFEMMARNGLSKANKPDLALEVLRDLRERIDSSLESYEGLVQSFCTVRSRELYQAWVRSGNVTTEASPSGDLTLGELIGLFSGVYKVNEPLEDLDEQQSPVYEFSHMLIRHKALWSSRLRESETRLLKPLEYVDQFDILVSQCRKMISCITYLSTPLVYLPYTDTCKKFHSRDWGFGKWGHLPTQRMPSKDISCASVLSNKFGHFAGMASKRKQSKISIAVWQELLCNFANFKLRSPIGIPCSTMDVTI</sequence>
<dbReference type="Gene3D" id="1.25.40.10">
    <property type="entry name" value="Tetratricopeptide repeat domain"/>
    <property type="match status" value="4"/>
</dbReference>
<evidence type="ECO:0000313" key="4">
    <source>
        <dbReference type="Proteomes" id="UP000631114"/>
    </source>
</evidence>
<dbReference type="EMBL" id="JADFTS010000008">
    <property type="protein sequence ID" value="KAF9594641.1"/>
    <property type="molecule type" value="Genomic_DNA"/>
</dbReference>
<feature type="non-terminal residue" evidence="3">
    <location>
        <position position="1"/>
    </location>
</feature>
<evidence type="ECO:0000313" key="3">
    <source>
        <dbReference type="EMBL" id="KAF9594641.1"/>
    </source>
</evidence>
<keyword evidence="1" id="KW-0677">Repeat</keyword>
<evidence type="ECO:0008006" key="5">
    <source>
        <dbReference type="Google" id="ProtNLM"/>
    </source>
</evidence>
<dbReference type="PANTHER" id="PTHR47933">
    <property type="entry name" value="PENTATRICOPEPTIDE REPEAT-CONTAINING PROTEIN 1, MITOCHONDRIAL"/>
    <property type="match status" value="1"/>
</dbReference>
<name>A0A835LPC6_9MAGN</name>
<accession>A0A835LPC6</accession>
<feature type="repeat" description="PPR" evidence="2">
    <location>
        <begin position="481"/>
        <end position="515"/>
    </location>
</feature>
<dbReference type="AlphaFoldDB" id="A0A835LPC6"/>
<dbReference type="OrthoDB" id="185373at2759"/>
<proteinExistence type="predicted"/>
<dbReference type="InterPro" id="IPR002885">
    <property type="entry name" value="PPR_rpt"/>
</dbReference>
<dbReference type="NCBIfam" id="TIGR00756">
    <property type="entry name" value="PPR"/>
    <property type="match status" value="1"/>
</dbReference>